<feature type="domain" description="Spore germination protein N-terminal" evidence="9">
    <location>
        <begin position="27"/>
        <end position="200"/>
    </location>
</feature>
<accession>A0A9X4KR41</accession>
<keyword evidence="3" id="KW-0309">Germination</keyword>
<keyword evidence="11" id="KW-1185">Reference proteome</keyword>
<dbReference type="Proteomes" id="UP001153404">
    <property type="component" value="Unassembled WGS sequence"/>
</dbReference>
<evidence type="ECO:0000256" key="6">
    <source>
        <dbReference type="ARBA" id="ARBA00023139"/>
    </source>
</evidence>
<comment type="subcellular location">
    <subcellularLocation>
        <location evidence="1">Membrane</location>
        <topology evidence="1">Lipid-anchor</topology>
    </subcellularLocation>
</comment>
<dbReference type="PANTHER" id="PTHR35789">
    <property type="entry name" value="SPORE GERMINATION PROTEIN B3"/>
    <property type="match status" value="1"/>
</dbReference>
<evidence type="ECO:0000256" key="5">
    <source>
        <dbReference type="ARBA" id="ARBA00023136"/>
    </source>
</evidence>
<organism evidence="10 11">
    <name type="scientific">Cohnella rhizosphaerae</name>
    <dbReference type="NCBI Taxonomy" id="1457232"/>
    <lineage>
        <taxon>Bacteria</taxon>
        <taxon>Bacillati</taxon>
        <taxon>Bacillota</taxon>
        <taxon>Bacilli</taxon>
        <taxon>Bacillales</taxon>
        <taxon>Paenibacillaceae</taxon>
        <taxon>Cohnella</taxon>
    </lineage>
</organism>
<dbReference type="EMBL" id="JAPDIA010000003">
    <property type="protein sequence ID" value="MDG0809237.1"/>
    <property type="molecule type" value="Genomic_DNA"/>
</dbReference>
<keyword evidence="7" id="KW-0449">Lipoprotein</keyword>
<dbReference type="AlphaFoldDB" id="A0A9X4KR41"/>
<evidence type="ECO:0000256" key="3">
    <source>
        <dbReference type="ARBA" id="ARBA00022544"/>
    </source>
</evidence>
<dbReference type="RefSeq" id="WP_277530425.1">
    <property type="nucleotide sequence ID" value="NZ_JAPDIA010000003.1"/>
</dbReference>
<evidence type="ECO:0000313" key="11">
    <source>
        <dbReference type="Proteomes" id="UP001153404"/>
    </source>
</evidence>
<gene>
    <name evidence="10" type="ORF">OMP40_07490</name>
</gene>
<keyword evidence="4" id="KW-0732">Signal</keyword>
<evidence type="ECO:0000256" key="4">
    <source>
        <dbReference type="ARBA" id="ARBA00022729"/>
    </source>
</evidence>
<feature type="domain" description="Spore germination GerAC-like C-terminal" evidence="8">
    <location>
        <begin position="215"/>
        <end position="384"/>
    </location>
</feature>
<dbReference type="NCBIfam" id="TIGR02887">
    <property type="entry name" value="spore_ger_x_C"/>
    <property type="match status" value="1"/>
</dbReference>
<keyword evidence="5" id="KW-0472">Membrane</keyword>
<evidence type="ECO:0000313" key="10">
    <source>
        <dbReference type="EMBL" id="MDG0809237.1"/>
    </source>
</evidence>
<dbReference type="InterPro" id="IPR057336">
    <property type="entry name" value="GerAC_N"/>
</dbReference>
<comment type="similarity">
    <text evidence="2">Belongs to the GerABKC lipoprotein family.</text>
</comment>
<dbReference type="PANTHER" id="PTHR35789:SF1">
    <property type="entry name" value="SPORE GERMINATION PROTEIN B3"/>
    <property type="match status" value="1"/>
</dbReference>
<dbReference type="Pfam" id="PF05504">
    <property type="entry name" value="Spore_GerAC"/>
    <property type="match status" value="1"/>
</dbReference>
<dbReference type="PROSITE" id="PS51257">
    <property type="entry name" value="PROKAR_LIPOPROTEIN"/>
    <property type="match status" value="1"/>
</dbReference>
<sequence length="398" mass="43758">MRLRFATMVRLVLTATLLGSLLTGCGDRAELPEKGFVMGLALDEAPQGGIGLTVQIYKPSQSIVGRGKPSQSYINIETDDESVIEAVRDITLHLGRKAQWSHMRIILVGESLARKHSVVRLLDFLYRDHEPRLTTHLLVTKGAASHYLDTVPYIENSVSQQYYLSEKSSHQMTGKSVSANLLQLALQSRSPSAVALIPYLYERESLQKPAPTVAGAAVLVDGRMKEIIPSKLLEGVLLLANGYKSGIVEVPCSADPTGETMLQEDAVEVLSTKTAMTVRPAGDHLDLNFRVKAVTALSELACGLALTPKGGSGKLRLRIQKKMEQSMSESMDWLLQKRLDVVGAGNRLFERHTKLWREWKSGWPDRFARSAYEVHADVTILTSGTNVGKPVDKRTGES</sequence>
<reference evidence="10" key="1">
    <citation type="submission" date="2022-10" db="EMBL/GenBank/DDBJ databases">
        <title>Comparative genomic analysis of Cohnella hashimotonis sp. nov., isolated from the International Space Station.</title>
        <authorList>
            <person name="Simpson A."/>
            <person name="Venkateswaran K."/>
        </authorList>
    </citation>
    <scope>NUCLEOTIDE SEQUENCE</scope>
    <source>
        <strain evidence="10">DSM 28161</strain>
    </source>
</reference>
<keyword evidence="6" id="KW-0564">Palmitate</keyword>
<evidence type="ECO:0000259" key="8">
    <source>
        <dbReference type="Pfam" id="PF05504"/>
    </source>
</evidence>
<protein>
    <submittedName>
        <fullName evidence="10">Ger(X)C family spore germination protein</fullName>
    </submittedName>
</protein>
<name>A0A9X4KR41_9BACL</name>
<evidence type="ECO:0000256" key="7">
    <source>
        <dbReference type="ARBA" id="ARBA00023288"/>
    </source>
</evidence>
<dbReference type="InterPro" id="IPR046953">
    <property type="entry name" value="Spore_GerAC-like_C"/>
</dbReference>
<dbReference type="Pfam" id="PF25198">
    <property type="entry name" value="Spore_GerAC_N"/>
    <property type="match status" value="1"/>
</dbReference>
<comment type="caution">
    <text evidence="10">The sequence shown here is derived from an EMBL/GenBank/DDBJ whole genome shotgun (WGS) entry which is preliminary data.</text>
</comment>
<dbReference type="Gene3D" id="3.30.300.210">
    <property type="entry name" value="Nutrient germinant receptor protein C, domain 3"/>
    <property type="match status" value="1"/>
</dbReference>
<dbReference type="InterPro" id="IPR008844">
    <property type="entry name" value="Spore_GerAC-like"/>
</dbReference>
<dbReference type="Gene3D" id="6.20.190.10">
    <property type="entry name" value="Nutrient germinant receptor protein C, domain 1"/>
    <property type="match status" value="1"/>
</dbReference>
<evidence type="ECO:0000256" key="2">
    <source>
        <dbReference type="ARBA" id="ARBA00007886"/>
    </source>
</evidence>
<evidence type="ECO:0000256" key="1">
    <source>
        <dbReference type="ARBA" id="ARBA00004635"/>
    </source>
</evidence>
<evidence type="ECO:0000259" key="9">
    <source>
        <dbReference type="Pfam" id="PF25198"/>
    </source>
</evidence>
<dbReference type="GO" id="GO:0016020">
    <property type="term" value="C:membrane"/>
    <property type="evidence" value="ECO:0007669"/>
    <property type="project" value="UniProtKB-SubCell"/>
</dbReference>
<proteinExistence type="inferred from homology"/>
<dbReference type="InterPro" id="IPR038501">
    <property type="entry name" value="Spore_GerAC_C_sf"/>
</dbReference>
<dbReference type="GO" id="GO:0009847">
    <property type="term" value="P:spore germination"/>
    <property type="evidence" value="ECO:0007669"/>
    <property type="project" value="InterPro"/>
</dbReference>